<organism evidence="2 3">
    <name type="scientific">Streptomyces bauhiniae</name>
    <dbReference type="NCBI Taxonomy" id="2340725"/>
    <lineage>
        <taxon>Bacteria</taxon>
        <taxon>Bacillati</taxon>
        <taxon>Actinomycetota</taxon>
        <taxon>Actinomycetes</taxon>
        <taxon>Kitasatosporales</taxon>
        <taxon>Streptomycetaceae</taxon>
        <taxon>Streptomyces</taxon>
    </lineage>
</organism>
<dbReference type="EMBL" id="JAAGMR010000346">
    <property type="protein sequence ID" value="NEB96064.1"/>
    <property type="molecule type" value="Genomic_DNA"/>
</dbReference>
<dbReference type="Proteomes" id="UP000470520">
    <property type="component" value="Unassembled WGS sequence"/>
</dbReference>
<evidence type="ECO:0000313" key="3">
    <source>
        <dbReference type="Proteomes" id="UP000470520"/>
    </source>
</evidence>
<sequence length="82" mass="8058">MNAQRAKRLVAASAAGLMLAAGGAIATAGTASASTATQVPTNRGCGWWGNCGYGYGPGYGFNNGFGPGYGYNNGGVVVIVVP</sequence>
<evidence type="ECO:0000256" key="1">
    <source>
        <dbReference type="SAM" id="SignalP"/>
    </source>
</evidence>
<dbReference type="RefSeq" id="WP_164195509.1">
    <property type="nucleotide sequence ID" value="NZ_JAAGMR010000346.1"/>
</dbReference>
<proteinExistence type="predicted"/>
<accession>A0A7K3R1N8</accession>
<name>A0A7K3R1N8_9ACTN</name>
<protein>
    <submittedName>
        <fullName evidence="2">Uncharacterized protein</fullName>
    </submittedName>
</protein>
<feature type="chain" id="PRO_5038568730" evidence="1">
    <location>
        <begin position="27"/>
        <end position="82"/>
    </location>
</feature>
<keyword evidence="1" id="KW-0732">Signal</keyword>
<dbReference type="AlphaFoldDB" id="A0A7K3R1N8"/>
<gene>
    <name evidence="2" type="ORF">G3I21_31020</name>
</gene>
<reference evidence="2 3" key="1">
    <citation type="submission" date="2020-01" db="EMBL/GenBank/DDBJ databases">
        <title>Insect and environment-associated Actinomycetes.</title>
        <authorList>
            <person name="Currrie C."/>
            <person name="Chevrette M."/>
            <person name="Carlson C."/>
            <person name="Stubbendieck R."/>
            <person name="Wendt-Pienkowski E."/>
        </authorList>
    </citation>
    <scope>NUCLEOTIDE SEQUENCE [LARGE SCALE GENOMIC DNA]</scope>
    <source>
        <strain evidence="2 3">SID7754</strain>
    </source>
</reference>
<comment type="caution">
    <text evidence="2">The sequence shown here is derived from an EMBL/GenBank/DDBJ whole genome shotgun (WGS) entry which is preliminary data.</text>
</comment>
<evidence type="ECO:0000313" key="2">
    <source>
        <dbReference type="EMBL" id="NEB96064.1"/>
    </source>
</evidence>
<feature type="signal peptide" evidence="1">
    <location>
        <begin position="1"/>
        <end position="26"/>
    </location>
</feature>